<dbReference type="InterPro" id="IPR011990">
    <property type="entry name" value="TPR-like_helical_dom_sf"/>
</dbReference>
<evidence type="ECO:0000259" key="8">
    <source>
        <dbReference type="Pfam" id="PF14322"/>
    </source>
</evidence>
<dbReference type="InterPro" id="IPR033985">
    <property type="entry name" value="SusD-like_N"/>
</dbReference>
<evidence type="ECO:0000313" key="10">
    <source>
        <dbReference type="Proteomes" id="UP001596023"/>
    </source>
</evidence>
<comment type="subcellular location">
    <subcellularLocation>
        <location evidence="1">Cell outer membrane</location>
    </subcellularLocation>
</comment>
<dbReference type="Pfam" id="PF14322">
    <property type="entry name" value="SusD-like_3"/>
    <property type="match status" value="1"/>
</dbReference>
<proteinExistence type="inferred from homology"/>
<dbReference type="PROSITE" id="PS51257">
    <property type="entry name" value="PROKAR_LIPOPROTEIN"/>
    <property type="match status" value="1"/>
</dbReference>
<keyword evidence="10" id="KW-1185">Reference proteome</keyword>
<evidence type="ECO:0000313" key="9">
    <source>
        <dbReference type="EMBL" id="MFC4674959.1"/>
    </source>
</evidence>
<evidence type="ECO:0000256" key="1">
    <source>
        <dbReference type="ARBA" id="ARBA00004442"/>
    </source>
</evidence>
<evidence type="ECO:0000256" key="4">
    <source>
        <dbReference type="ARBA" id="ARBA00023136"/>
    </source>
</evidence>
<evidence type="ECO:0000259" key="7">
    <source>
        <dbReference type="Pfam" id="PF07980"/>
    </source>
</evidence>
<feature type="domain" description="RagB/SusD" evidence="7">
    <location>
        <begin position="338"/>
        <end position="667"/>
    </location>
</feature>
<sequence>MNNKYKILYTGLIIASSIFGLSSCSADFLNEKLITTESTQSFETQEGLDKLSIGLYQNLEFHFNYEWVYTLWQYGTDEMAVANDGIQEPYNSYTSAFDPSRGTGMPELWDNMYSGISSANILIKNVPLYYDSGNANYNTRLGEGYFMRGFNYFRLVCQFGGVPLVKEPVIGAKTDFERGSIEDTYNLVISDLKEAYNLLPASVSETGRLTKWAAAHFIAKACLFRASEMNDSWNSSYKTQDLDDVIKFSKEVITARPLCNDFVDLWNYQEPNGANEKVTEVVLAAQFSNDATSKGRYGNQVHLYYPSLYQNLAGLKRDISGDREFSRLRTTEYALDVYDRVNDSRFWKSYITTYRCNNPTGAPRWDTVKVNNQVVFIPDASLIESIDPKTGKATYKQKFAGGAEAVRYIVNDAGDTRYSVNKLYPVAPHTFVRYFEGEQKSYIGNHGNSGTYATKSRYVALSKFRDGSRTTVADQFGCRDGILARSAEDYLMVAEAYGRQGKYSEALPYINKLRERAGYADGEVRSKNIDGGQAYKKNSAGHGSGTGFAVYSETNTYYESNNNMPETTASTKSVMQFTSVSDIFNSTKEFYDVLNASSDAEKFMIFIMNERSRELMGELHRWPDLARSKQLEKRFNAFNDGSVVTGSAFKASKHYLRPLPQTFLDAVTKNGQSLSAGEKQAMQNPEW</sequence>
<gene>
    <name evidence="9" type="ORF">ACFO6W_14745</name>
</gene>
<reference evidence="10" key="1">
    <citation type="journal article" date="2019" name="Int. J. Syst. Evol. Microbiol.">
        <title>The Global Catalogue of Microorganisms (GCM) 10K type strain sequencing project: providing services to taxonomists for standard genome sequencing and annotation.</title>
        <authorList>
            <consortium name="The Broad Institute Genomics Platform"/>
            <consortium name="The Broad Institute Genome Sequencing Center for Infectious Disease"/>
            <person name="Wu L."/>
            <person name="Ma J."/>
        </authorList>
    </citation>
    <scope>NUCLEOTIDE SEQUENCE [LARGE SCALE GENOMIC DNA]</scope>
    <source>
        <strain evidence="10">CCUG 66188</strain>
    </source>
</reference>
<dbReference type="InterPro" id="IPR012944">
    <property type="entry name" value="SusD_RagB_dom"/>
</dbReference>
<dbReference type="EMBL" id="JBHSGN010000085">
    <property type="protein sequence ID" value="MFC4674959.1"/>
    <property type="molecule type" value="Genomic_DNA"/>
</dbReference>
<comment type="similarity">
    <text evidence="2">Belongs to the SusD family.</text>
</comment>
<keyword evidence="5" id="KW-0998">Cell outer membrane</keyword>
<evidence type="ECO:0000256" key="6">
    <source>
        <dbReference type="SAM" id="SignalP"/>
    </source>
</evidence>
<dbReference type="SUPFAM" id="SSF48452">
    <property type="entry name" value="TPR-like"/>
    <property type="match status" value="1"/>
</dbReference>
<protein>
    <submittedName>
        <fullName evidence="9">RagB/SusD family nutrient uptake outer membrane protein</fullName>
    </submittedName>
</protein>
<dbReference type="Proteomes" id="UP001596023">
    <property type="component" value="Unassembled WGS sequence"/>
</dbReference>
<dbReference type="Pfam" id="PF07980">
    <property type="entry name" value="SusD_RagB"/>
    <property type="match status" value="1"/>
</dbReference>
<feature type="chain" id="PRO_5045337988" evidence="6">
    <location>
        <begin position="27"/>
        <end position="687"/>
    </location>
</feature>
<accession>A0ABV9KYH1</accession>
<feature type="domain" description="SusD-like N-terminal" evidence="8">
    <location>
        <begin position="27"/>
        <end position="222"/>
    </location>
</feature>
<comment type="caution">
    <text evidence="9">The sequence shown here is derived from an EMBL/GenBank/DDBJ whole genome shotgun (WGS) entry which is preliminary data.</text>
</comment>
<evidence type="ECO:0000256" key="5">
    <source>
        <dbReference type="ARBA" id="ARBA00023237"/>
    </source>
</evidence>
<name>A0ABV9KYH1_9BACT</name>
<evidence type="ECO:0000256" key="2">
    <source>
        <dbReference type="ARBA" id="ARBA00006275"/>
    </source>
</evidence>
<dbReference type="RefSeq" id="WP_379997721.1">
    <property type="nucleotide sequence ID" value="NZ_JBHSGN010000085.1"/>
</dbReference>
<evidence type="ECO:0000256" key="3">
    <source>
        <dbReference type="ARBA" id="ARBA00022729"/>
    </source>
</evidence>
<keyword evidence="3 6" id="KW-0732">Signal</keyword>
<dbReference type="Gene3D" id="1.25.40.390">
    <property type="match status" value="1"/>
</dbReference>
<keyword evidence="4" id="KW-0472">Membrane</keyword>
<organism evidence="9 10">
    <name type="scientific">Dysgonomonas termitidis</name>
    <dbReference type="NCBI Taxonomy" id="1516126"/>
    <lineage>
        <taxon>Bacteria</taxon>
        <taxon>Pseudomonadati</taxon>
        <taxon>Bacteroidota</taxon>
        <taxon>Bacteroidia</taxon>
        <taxon>Bacteroidales</taxon>
        <taxon>Dysgonomonadaceae</taxon>
        <taxon>Dysgonomonas</taxon>
    </lineage>
</organism>
<feature type="signal peptide" evidence="6">
    <location>
        <begin position="1"/>
        <end position="26"/>
    </location>
</feature>